<dbReference type="HOGENOM" id="CLU_2903736_0_0_1"/>
<dbReference type="AlphaFoldDB" id="A0A0C2WXW1"/>
<accession>A0A0C2WXW1</accession>
<dbReference type="InParanoid" id="A0A0C2WXW1"/>
<sequence length="62" mass="7143">MRHVLKRSTFLSLPRGRPRVASPTRQAQKHDRQYSDKGRFWPILKHDLKADALFASASPLVC</sequence>
<dbReference type="Proteomes" id="UP000054549">
    <property type="component" value="Unassembled WGS sequence"/>
</dbReference>
<proteinExistence type="predicted"/>
<evidence type="ECO:0000313" key="2">
    <source>
        <dbReference type="EMBL" id="KIL61676.1"/>
    </source>
</evidence>
<evidence type="ECO:0000313" key="3">
    <source>
        <dbReference type="Proteomes" id="UP000054549"/>
    </source>
</evidence>
<keyword evidence="3" id="KW-1185">Reference proteome</keyword>
<name>A0A0C2WXW1_AMAMK</name>
<organism evidence="2 3">
    <name type="scientific">Amanita muscaria (strain Koide BX008)</name>
    <dbReference type="NCBI Taxonomy" id="946122"/>
    <lineage>
        <taxon>Eukaryota</taxon>
        <taxon>Fungi</taxon>
        <taxon>Dikarya</taxon>
        <taxon>Basidiomycota</taxon>
        <taxon>Agaricomycotina</taxon>
        <taxon>Agaricomycetes</taxon>
        <taxon>Agaricomycetidae</taxon>
        <taxon>Agaricales</taxon>
        <taxon>Pluteineae</taxon>
        <taxon>Amanitaceae</taxon>
        <taxon>Amanita</taxon>
    </lineage>
</organism>
<feature type="region of interest" description="Disordered" evidence="1">
    <location>
        <begin position="14"/>
        <end position="33"/>
    </location>
</feature>
<reference evidence="2 3" key="1">
    <citation type="submission" date="2014-04" db="EMBL/GenBank/DDBJ databases">
        <title>Evolutionary Origins and Diversification of the Mycorrhizal Mutualists.</title>
        <authorList>
            <consortium name="DOE Joint Genome Institute"/>
            <consortium name="Mycorrhizal Genomics Consortium"/>
            <person name="Kohler A."/>
            <person name="Kuo A."/>
            <person name="Nagy L.G."/>
            <person name="Floudas D."/>
            <person name="Copeland A."/>
            <person name="Barry K.W."/>
            <person name="Cichocki N."/>
            <person name="Veneault-Fourrey C."/>
            <person name="LaButti K."/>
            <person name="Lindquist E.A."/>
            <person name="Lipzen A."/>
            <person name="Lundell T."/>
            <person name="Morin E."/>
            <person name="Murat C."/>
            <person name="Riley R."/>
            <person name="Ohm R."/>
            <person name="Sun H."/>
            <person name="Tunlid A."/>
            <person name="Henrissat B."/>
            <person name="Grigoriev I.V."/>
            <person name="Hibbett D.S."/>
            <person name="Martin F."/>
        </authorList>
    </citation>
    <scope>NUCLEOTIDE SEQUENCE [LARGE SCALE GENOMIC DNA]</scope>
    <source>
        <strain evidence="2 3">Koide BX008</strain>
    </source>
</reference>
<gene>
    <name evidence="2" type="ORF">M378DRAFT_166643</name>
</gene>
<evidence type="ECO:0000256" key="1">
    <source>
        <dbReference type="SAM" id="MobiDB-lite"/>
    </source>
</evidence>
<dbReference type="EMBL" id="KN818281">
    <property type="protein sequence ID" value="KIL61676.1"/>
    <property type="molecule type" value="Genomic_DNA"/>
</dbReference>
<protein>
    <submittedName>
        <fullName evidence="2">Uncharacterized protein</fullName>
    </submittedName>
</protein>